<feature type="domain" description="Thioredoxin" evidence="6">
    <location>
        <begin position="19"/>
        <end position="156"/>
    </location>
</feature>
<evidence type="ECO:0000256" key="4">
    <source>
        <dbReference type="ARBA" id="ARBA00023157"/>
    </source>
</evidence>
<dbReference type="InterPro" id="IPR050553">
    <property type="entry name" value="Thioredoxin_ResA/DsbE_sf"/>
</dbReference>
<comment type="similarity">
    <text evidence="2">Belongs to the thioredoxin family. DsbE subfamily.</text>
</comment>
<keyword evidence="5" id="KW-0676">Redox-active center</keyword>
<evidence type="ECO:0000259" key="6">
    <source>
        <dbReference type="PROSITE" id="PS51352"/>
    </source>
</evidence>
<dbReference type="NCBIfam" id="TIGR00385">
    <property type="entry name" value="dsbE"/>
    <property type="match status" value="1"/>
</dbReference>
<evidence type="ECO:0000256" key="2">
    <source>
        <dbReference type="ARBA" id="ARBA00007758"/>
    </source>
</evidence>
<dbReference type="InterPro" id="IPR004799">
    <property type="entry name" value="Periplasmic_diS_OxRdtase_DsbE"/>
</dbReference>
<dbReference type="Gene3D" id="3.40.30.10">
    <property type="entry name" value="Glutaredoxin"/>
    <property type="match status" value="1"/>
</dbReference>
<evidence type="ECO:0000313" key="7">
    <source>
        <dbReference type="EMBL" id="SUZ72238.1"/>
    </source>
</evidence>
<name>A0A381PZZ8_9ZZZZ</name>
<dbReference type="GO" id="GO:0017004">
    <property type="term" value="P:cytochrome complex assembly"/>
    <property type="evidence" value="ECO:0007669"/>
    <property type="project" value="UniProtKB-KW"/>
</dbReference>
<dbReference type="InterPro" id="IPR013740">
    <property type="entry name" value="Redoxin"/>
</dbReference>
<evidence type="ECO:0000256" key="1">
    <source>
        <dbReference type="ARBA" id="ARBA00004196"/>
    </source>
</evidence>
<dbReference type="InterPro" id="IPR036249">
    <property type="entry name" value="Thioredoxin-like_sf"/>
</dbReference>
<organism evidence="7">
    <name type="scientific">marine metagenome</name>
    <dbReference type="NCBI Taxonomy" id="408172"/>
    <lineage>
        <taxon>unclassified sequences</taxon>
        <taxon>metagenomes</taxon>
        <taxon>ecological metagenomes</taxon>
    </lineage>
</organism>
<dbReference type="Pfam" id="PF08534">
    <property type="entry name" value="Redoxin"/>
    <property type="match status" value="1"/>
</dbReference>
<gene>
    <name evidence="7" type="ORF">METZ01_LOCUS25092</name>
</gene>
<protein>
    <recommendedName>
        <fullName evidence="6">Thioredoxin domain-containing protein</fullName>
    </recommendedName>
</protein>
<dbReference type="AlphaFoldDB" id="A0A381PZZ8"/>
<sequence>MIIGLFTFLDNEESDLRSVLLDKNFPDFSLSKLENQEIVTKNDLVELPSLLNVWATWCIACRVEHPFLMRLRNESTINIYGLNYKDDRSKAINLLDQIGDPYEFSIFDHEGILAIDLGVYGAPETFLIDKSGIIRVRHVGVLTPEVWEEKFNGVLNNLKEDEK</sequence>
<dbReference type="PANTHER" id="PTHR42852:SF6">
    <property type="entry name" value="THIOL:DISULFIDE INTERCHANGE PROTEIN DSBE"/>
    <property type="match status" value="1"/>
</dbReference>
<dbReference type="GO" id="GO:0015036">
    <property type="term" value="F:disulfide oxidoreductase activity"/>
    <property type="evidence" value="ECO:0007669"/>
    <property type="project" value="InterPro"/>
</dbReference>
<keyword evidence="4" id="KW-1015">Disulfide bond</keyword>
<proteinExistence type="inferred from homology"/>
<accession>A0A381PZZ8</accession>
<dbReference type="CDD" id="cd03010">
    <property type="entry name" value="TlpA_like_DsbE"/>
    <property type="match status" value="1"/>
</dbReference>
<dbReference type="GO" id="GO:0030288">
    <property type="term" value="C:outer membrane-bounded periplasmic space"/>
    <property type="evidence" value="ECO:0007669"/>
    <property type="project" value="InterPro"/>
</dbReference>
<comment type="subcellular location">
    <subcellularLocation>
        <location evidence="1">Cell envelope</location>
    </subcellularLocation>
</comment>
<evidence type="ECO:0000256" key="3">
    <source>
        <dbReference type="ARBA" id="ARBA00022748"/>
    </source>
</evidence>
<keyword evidence="3" id="KW-0201">Cytochrome c-type biogenesis</keyword>
<reference evidence="7" key="1">
    <citation type="submission" date="2018-05" db="EMBL/GenBank/DDBJ databases">
        <authorList>
            <person name="Lanie J.A."/>
            <person name="Ng W.-L."/>
            <person name="Kazmierczak K.M."/>
            <person name="Andrzejewski T.M."/>
            <person name="Davidsen T.M."/>
            <person name="Wayne K.J."/>
            <person name="Tettelin H."/>
            <person name="Glass J.I."/>
            <person name="Rusch D."/>
            <person name="Podicherti R."/>
            <person name="Tsui H.-C.T."/>
            <person name="Winkler M.E."/>
        </authorList>
    </citation>
    <scope>NUCLEOTIDE SEQUENCE</scope>
</reference>
<evidence type="ECO:0000256" key="5">
    <source>
        <dbReference type="ARBA" id="ARBA00023284"/>
    </source>
</evidence>
<dbReference type="EMBL" id="UINC01001148">
    <property type="protein sequence ID" value="SUZ72238.1"/>
    <property type="molecule type" value="Genomic_DNA"/>
</dbReference>
<dbReference type="PANTHER" id="PTHR42852">
    <property type="entry name" value="THIOL:DISULFIDE INTERCHANGE PROTEIN DSBE"/>
    <property type="match status" value="1"/>
</dbReference>
<dbReference type="InterPro" id="IPR013766">
    <property type="entry name" value="Thioredoxin_domain"/>
</dbReference>
<dbReference type="PROSITE" id="PS51352">
    <property type="entry name" value="THIOREDOXIN_2"/>
    <property type="match status" value="1"/>
</dbReference>
<dbReference type="SUPFAM" id="SSF52833">
    <property type="entry name" value="Thioredoxin-like"/>
    <property type="match status" value="1"/>
</dbReference>